<proteinExistence type="predicted"/>
<dbReference type="PANTHER" id="PTHR12526">
    <property type="entry name" value="GLYCOSYLTRANSFERASE"/>
    <property type="match status" value="1"/>
</dbReference>
<dbReference type="Gene3D" id="3.40.50.2000">
    <property type="entry name" value="Glycogen Phosphorylase B"/>
    <property type="match status" value="2"/>
</dbReference>
<dbReference type="EMBL" id="JDSS02000037">
    <property type="protein sequence ID" value="KFB66886.1"/>
    <property type="molecule type" value="Genomic_DNA"/>
</dbReference>
<dbReference type="SUPFAM" id="SSF53756">
    <property type="entry name" value="UDP-Glycosyltransferase/glycogen phosphorylase"/>
    <property type="match status" value="1"/>
</dbReference>
<dbReference type="Proteomes" id="UP000019812">
    <property type="component" value="Unassembled WGS sequence"/>
</dbReference>
<sequence>MKVALLCSGLGNVYRGHEVFARDLFTLLGDSVDVTLFKGGGEPAPREWVIDNIPRNAGCLDYLHVVASPKWAAAIAEGERCRIEGETFAYAALKPLLEGAFDVIHCLEREVCNIIYDNRHLFRSTPKILFSNGGAIPARDLPRCDFVQEHTELNLSYSAKGKSFLIPHGVDVNLFHPGVVSDFRAQHDIPQDAFVVISVGAVAYQHKRMDYVVREVAAIKDAYLLIVGQETKDTAEIKALGKRLMGERIIFTKVQHDDLPMVYAAANVFTLGSVFETFGIVYIEAMSMGLPVICTNHKNQRAIVKEGIFIDVSKSGALTKALRDTDRSTLAALGQRGRKIVLEHYDLSVLKRQYIQQYQAIASSPTSLAVYTLKNKLASNTRNAIRSAARWVHGRAE</sequence>
<dbReference type="GO" id="GO:0103011">
    <property type="term" value="F:mannosylfructose-phosphate synthase activity"/>
    <property type="evidence" value="ECO:0007669"/>
    <property type="project" value="UniProtKB-EC"/>
</dbReference>
<protein>
    <submittedName>
        <fullName evidence="1">Mannosylfructose-phosphate synthase</fullName>
        <ecNumber evidence="1">2.4.1.246</ecNumber>
    </submittedName>
</protein>
<organism evidence="1 2">
    <name type="scientific">Candidatus Accumulibacter vicinus</name>
    <dbReference type="NCBI Taxonomy" id="2954382"/>
    <lineage>
        <taxon>Bacteria</taxon>
        <taxon>Pseudomonadati</taxon>
        <taxon>Pseudomonadota</taxon>
        <taxon>Betaproteobacteria</taxon>
        <taxon>Candidatus Accumulibacter</taxon>
    </lineage>
</organism>
<keyword evidence="1" id="KW-0808">Transferase</keyword>
<name>A0A084XWP2_9PROT</name>
<dbReference type="STRING" id="1457154.CAPSK01_003825"/>
<dbReference type="EC" id="2.4.1.246" evidence="1"/>
<dbReference type="Pfam" id="PF13692">
    <property type="entry name" value="Glyco_trans_1_4"/>
    <property type="match status" value="1"/>
</dbReference>
<accession>A0A084XWP2</accession>
<dbReference type="AlphaFoldDB" id="A0A084XWP2"/>
<gene>
    <name evidence="1" type="primary">mfpsA</name>
    <name evidence="1" type="ORF">CAPSK01_003825</name>
</gene>
<dbReference type="RefSeq" id="WP_273703886.1">
    <property type="nucleotide sequence ID" value="NZ_JDSS02000037.1"/>
</dbReference>
<reference evidence="1 2" key="1">
    <citation type="submission" date="2014-07" db="EMBL/GenBank/DDBJ databases">
        <title>Expanding our view of genomic diversity in Candidatus Accumulibacter clades.</title>
        <authorList>
            <person name="Skennerton C.T."/>
            <person name="Barr J.J."/>
            <person name="Slater F.R."/>
            <person name="Bond P.L."/>
            <person name="Tyson G.W."/>
        </authorList>
    </citation>
    <scope>NUCLEOTIDE SEQUENCE [LARGE SCALE GENOMIC DNA]</scope>
    <source>
        <strain evidence="2">SK-01</strain>
    </source>
</reference>
<evidence type="ECO:0000313" key="1">
    <source>
        <dbReference type="EMBL" id="KFB66886.1"/>
    </source>
</evidence>
<evidence type="ECO:0000313" key="2">
    <source>
        <dbReference type="Proteomes" id="UP000019812"/>
    </source>
</evidence>
<dbReference type="CDD" id="cd03801">
    <property type="entry name" value="GT4_PimA-like"/>
    <property type="match status" value="1"/>
</dbReference>
<keyword evidence="1" id="KW-0328">Glycosyltransferase</keyword>
<comment type="caution">
    <text evidence="1">The sequence shown here is derived from an EMBL/GenBank/DDBJ whole genome shotgun (WGS) entry which is preliminary data.</text>
</comment>